<protein>
    <submittedName>
        <fullName evidence="7">Inorganic phosphate cotransporter</fullName>
    </submittedName>
</protein>
<evidence type="ECO:0000313" key="7">
    <source>
        <dbReference type="EMBL" id="GFS71807.1"/>
    </source>
</evidence>
<dbReference type="GO" id="GO:0022857">
    <property type="term" value="F:transmembrane transporter activity"/>
    <property type="evidence" value="ECO:0007669"/>
    <property type="project" value="InterPro"/>
</dbReference>
<dbReference type="InterPro" id="IPR020846">
    <property type="entry name" value="MFS_dom"/>
</dbReference>
<dbReference type="Gene3D" id="1.20.1250.20">
    <property type="entry name" value="MFS general substrate transporter like domains"/>
    <property type="match status" value="1"/>
</dbReference>
<comment type="subcellular location">
    <subcellularLocation>
        <location evidence="1">Membrane</location>
        <topology evidence="1">Multi-pass membrane protein</topology>
    </subcellularLocation>
</comment>
<dbReference type="Proteomes" id="UP000887013">
    <property type="component" value="Unassembled WGS sequence"/>
</dbReference>
<dbReference type="InterPro" id="IPR036259">
    <property type="entry name" value="MFS_trans_sf"/>
</dbReference>
<reference evidence="7" key="1">
    <citation type="submission" date="2020-08" db="EMBL/GenBank/DDBJ databases">
        <title>Multicomponent nature underlies the extraordinary mechanical properties of spider dragline silk.</title>
        <authorList>
            <person name="Kono N."/>
            <person name="Nakamura H."/>
            <person name="Mori M."/>
            <person name="Yoshida Y."/>
            <person name="Ohtoshi R."/>
            <person name="Malay A.D."/>
            <person name="Moran D.A.P."/>
            <person name="Tomita M."/>
            <person name="Numata K."/>
            <person name="Arakawa K."/>
        </authorList>
    </citation>
    <scope>NUCLEOTIDE SEQUENCE</scope>
</reference>
<keyword evidence="8" id="KW-1185">Reference proteome</keyword>
<organism evidence="7 8">
    <name type="scientific">Nephila pilipes</name>
    <name type="common">Giant wood spider</name>
    <name type="synonym">Nephila maculata</name>
    <dbReference type="NCBI Taxonomy" id="299642"/>
    <lineage>
        <taxon>Eukaryota</taxon>
        <taxon>Metazoa</taxon>
        <taxon>Ecdysozoa</taxon>
        <taxon>Arthropoda</taxon>
        <taxon>Chelicerata</taxon>
        <taxon>Arachnida</taxon>
        <taxon>Araneae</taxon>
        <taxon>Araneomorphae</taxon>
        <taxon>Entelegynae</taxon>
        <taxon>Araneoidea</taxon>
        <taxon>Nephilidae</taxon>
        <taxon>Nephila</taxon>
    </lineage>
</organism>
<name>A0A8X6MPZ8_NEPPI</name>
<dbReference type="GO" id="GO:0016020">
    <property type="term" value="C:membrane"/>
    <property type="evidence" value="ECO:0007669"/>
    <property type="project" value="UniProtKB-SubCell"/>
</dbReference>
<dbReference type="Pfam" id="PF07690">
    <property type="entry name" value="MFS_1"/>
    <property type="match status" value="1"/>
</dbReference>
<feature type="transmembrane region" description="Helical" evidence="5">
    <location>
        <begin position="55"/>
        <end position="74"/>
    </location>
</feature>
<sequence>MMPSFSVLMGKWVPPTERARFMSVISSGIPIGGFFTITISGILCNSPVFGWEYVFYVFGVVALIWCILWTILIYDSPLNHPYITKRELNRIMSLRTQRAPIIVSNKNLLMSSFLNVCGSNDDKKLNALTTYPRRYPFWFGCEEYCKDRTSFLPIESSIRSCYSRSTDFLYYWVEKPSPKGGAKNIKPWIFDGNVFAHHIEKSFVCPVIGEPF</sequence>
<comment type="caution">
    <text evidence="7">The sequence shown here is derived from an EMBL/GenBank/DDBJ whole genome shotgun (WGS) entry which is preliminary data.</text>
</comment>
<evidence type="ECO:0000256" key="2">
    <source>
        <dbReference type="ARBA" id="ARBA00022692"/>
    </source>
</evidence>
<dbReference type="GO" id="GO:0006820">
    <property type="term" value="P:monoatomic anion transport"/>
    <property type="evidence" value="ECO:0007669"/>
    <property type="project" value="TreeGrafter"/>
</dbReference>
<dbReference type="InterPro" id="IPR050382">
    <property type="entry name" value="MFS_Na/Anion_cotransporter"/>
</dbReference>
<dbReference type="PROSITE" id="PS50850">
    <property type="entry name" value="MFS"/>
    <property type="match status" value="1"/>
</dbReference>
<evidence type="ECO:0000256" key="4">
    <source>
        <dbReference type="ARBA" id="ARBA00023136"/>
    </source>
</evidence>
<proteinExistence type="predicted"/>
<dbReference type="OrthoDB" id="6427709at2759"/>
<feature type="domain" description="Major facilitator superfamily (MFS) profile" evidence="6">
    <location>
        <begin position="1"/>
        <end position="212"/>
    </location>
</feature>
<dbReference type="SUPFAM" id="SSF103473">
    <property type="entry name" value="MFS general substrate transporter"/>
    <property type="match status" value="1"/>
</dbReference>
<keyword evidence="2 5" id="KW-0812">Transmembrane</keyword>
<dbReference type="PANTHER" id="PTHR11662:SF399">
    <property type="entry name" value="FI19708P1-RELATED"/>
    <property type="match status" value="1"/>
</dbReference>
<dbReference type="InterPro" id="IPR011701">
    <property type="entry name" value="MFS"/>
</dbReference>
<feature type="transmembrane region" description="Helical" evidence="5">
    <location>
        <begin position="21"/>
        <end position="43"/>
    </location>
</feature>
<keyword evidence="3 5" id="KW-1133">Transmembrane helix</keyword>
<dbReference type="AlphaFoldDB" id="A0A8X6MPZ8"/>
<evidence type="ECO:0000259" key="6">
    <source>
        <dbReference type="PROSITE" id="PS50850"/>
    </source>
</evidence>
<keyword evidence="4 5" id="KW-0472">Membrane</keyword>
<dbReference type="PANTHER" id="PTHR11662">
    <property type="entry name" value="SOLUTE CARRIER FAMILY 17"/>
    <property type="match status" value="1"/>
</dbReference>
<evidence type="ECO:0000313" key="8">
    <source>
        <dbReference type="Proteomes" id="UP000887013"/>
    </source>
</evidence>
<dbReference type="EMBL" id="BMAW01049666">
    <property type="protein sequence ID" value="GFS71807.1"/>
    <property type="molecule type" value="Genomic_DNA"/>
</dbReference>
<gene>
    <name evidence="7" type="primary">Picot_23</name>
    <name evidence="7" type="ORF">NPIL_267801</name>
</gene>
<evidence type="ECO:0000256" key="1">
    <source>
        <dbReference type="ARBA" id="ARBA00004141"/>
    </source>
</evidence>
<accession>A0A8X6MPZ8</accession>
<evidence type="ECO:0000256" key="3">
    <source>
        <dbReference type="ARBA" id="ARBA00022989"/>
    </source>
</evidence>
<evidence type="ECO:0000256" key="5">
    <source>
        <dbReference type="SAM" id="Phobius"/>
    </source>
</evidence>